<dbReference type="GO" id="GO:0008270">
    <property type="term" value="F:zinc ion binding"/>
    <property type="evidence" value="ECO:0007669"/>
    <property type="project" value="UniProtKB-KW"/>
</dbReference>
<evidence type="ECO:0000313" key="14">
    <source>
        <dbReference type="EMBL" id="GIQ80375.1"/>
    </source>
</evidence>
<dbReference type="InterPro" id="IPR036236">
    <property type="entry name" value="Znf_C2H2_sf"/>
</dbReference>
<keyword evidence="15" id="KW-1185">Reference proteome</keyword>
<evidence type="ECO:0000256" key="12">
    <source>
        <dbReference type="SAM" id="MobiDB-lite"/>
    </source>
</evidence>
<comment type="caution">
    <text evidence="14">The sequence shown here is derived from an EMBL/GenBank/DDBJ whole genome shotgun (WGS) entry which is preliminary data.</text>
</comment>
<dbReference type="EMBL" id="BDIP01000157">
    <property type="protein sequence ID" value="GIQ80375.1"/>
    <property type="molecule type" value="Genomic_DNA"/>
</dbReference>
<evidence type="ECO:0000256" key="3">
    <source>
        <dbReference type="ARBA" id="ARBA00022723"/>
    </source>
</evidence>
<dbReference type="OrthoDB" id="5428132at2759"/>
<evidence type="ECO:0000256" key="11">
    <source>
        <dbReference type="PROSITE-ProRule" id="PRU00042"/>
    </source>
</evidence>
<evidence type="ECO:0000256" key="8">
    <source>
        <dbReference type="ARBA" id="ARBA00023125"/>
    </source>
</evidence>
<comment type="subcellular location">
    <subcellularLocation>
        <location evidence="1">Nucleus</location>
    </subcellularLocation>
</comment>
<dbReference type="Proteomes" id="UP000265618">
    <property type="component" value="Unassembled WGS sequence"/>
</dbReference>
<evidence type="ECO:0000256" key="6">
    <source>
        <dbReference type="ARBA" id="ARBA00022833"/>
    </source>
</evidence>
<evidence type="ECO:0000256" key="4">
    <source>
        <dbReference type="ARBA" id="ARBA00022737"/>
    </source>
</evidence>
<keyword evidence="10" id="KW-0539">Nucleus</keyword>
<name>A0A9K3CQ65_9EUKA</name>
<organism evidence="14 15">
    <name type="scientific">Kipferlia bialata</name>
    <dbReference type="NCBI Taxonomy" id="797122"/>
    <lineage>
        <taxon>Eukaryota</taxon>
        <taxon>Metamonada</taxon>
        <taxon>Carpediemonas-like organisms</taxon>
        <taxon>Kipferlia</taxon>
    </lineage>
</organism>
<protein>
    <recommendedName>
        <fullName evidence="13">C2H2-type domain-containing protein</fullName>
    </recommendedName>
</protein>
<dbReference type="SMART" id="SM00355">
    <property type="entry name" value="ZnF_C2H2"/>
    <property type="match status" value="1"/>
</dbReference>
<dbReference type="GO" id="GO:0005634">
    <property type="term" value="C:nucleus"/>
    <property type="evidence" value="ECO:0007669"/>
    <property type="project" value="UniProtKB-SubCell"/>
</dbReference>
<dbReference type="PANTHER" id="PTHR24394">
    <property type="entry name" value="ZINC FINGER PROTEIN"/>
    <property type="match status" value="1"/>
</dbReference>
<feature type="domain" description="C2H2-type" evidence="13">
    <location>
        <begin position="14"/>
        <end position="42"/>
    </location>
</feature>
<accession>A0A9K3CQ65</accession>
<evidence type="ECO:0000256" key="5">
    <source>
        <dbReference type="ARBA" id="ARBA00022771"/>
    </source>
</evidence>
<evidence type="ECO:0000259" key="13">
    <source>
        <dbReference type="PROSITE" id="PS50157"/>
    </source>
</evidence>
<sequence>MDRHIRTHTGEKPFQCPHCKKEFRQKGDLKAHIESMHLGIRWQCPCCDRTAPSRRVPTAAGLDNQDVMDMSHSEEESGSTSISYPFRRPIENPFLTSSESLSDREPERESDIDTDTVFDVEEGERERDTAAGESLGLPTHITTIGVYVLYYHFALLHPDKRLPVSTLEPESEGEEEGGIQLGRLEPLPLPHNIRLLAEPPIQAGPPRFSRTSDYMYKDRPAPSPANITCPPATWVPEHGPWEPTPMDTGEGETDLHAAPDEELREGISNDPEHVPICASCCEEVTGKFVLCASCGIRAIFHPVCFGPTLYYLRRGLCESCHLASSFAEPYRRIHRIGLDGRLLLSAELCVRPSFYGGAGLFLRGPITLYAGEIVCEQILPALPFKVALGQAHQDDCLFESTQYGQDDMPLFCVDGRHPGFCTESLTPFPVRFIQDASHFDPASQTVISNPNCRLEVVLLHAVNGPYALVTLRAIKNIDVPLDGTTELAITYQVAHPARLARHWRHPKIQMAIEMATDRTKRSMHLDVAKVHKATRIMGYEGPLPGEPRSATIDRVPVPFMQVSRYAELCRWTTTRKMHNPFTGGKKPARSIPTLKHFGVGDVGWTDQH</sequence>
<evidence type="ECO:0000256" key="1">
    <source>
        <dbReference type="ARBA" id="ARBA00004123"/>
    </source>
</evidence>
<reference evidence="14 15" key="1">
    <citation type="journal article" date="2018" name="PLoS ONE">
        <title>The draft genome of Kipferlia bialata reveals reductive genome evolution in fornicate parasites.</title>
        <authorList>
            <person name="Tanifuji G."/>
            <person name="Takabayashi S."/>
            <person name="Kume K."/>
            <person name="Takagi M."/>
            <person name="Nakayama T."/>
            <person name="Kamikawa R."/>
            <person name="Inagaki Y."/>
            <person name="Hashimoto T."/>
        </authorList>
    </citation>
    <scope>NUCLEOTIDE SEQUENCE [LARGE SCALE GENOMIC DNA]</scope>
    <source>
        <strain evidence="14">NY0173</strain>
    </source>
</reference>
<comment type="similarity">
    <text evidence="2">Belongs to the krueppel C2H2-type zinc-finger protein family.</text>
</comment>
<evidence type="ECO:0000256" key="7">
    <source>
        <dbReference type="ARBA" id="ARBA00023015"/>
    </source>
</evidence>
<dbReference type="PROSITE" id="PS50157">
    <property type="entry name" value="ZINC_FINGER_C2H2_2"/>
    <property type="match status" value="1"/>
</dbReference>
<keyword evidence="3" id="KW-0479">Metal-binding</keyword>
<evidence type="ECO:0000313" key="15">
    <source>
        <dbReference type="Proteomes" id="UP000265618"/>
    </source>
</evidence>
<evidence type="ECO:0000256" key="10">
    <source>
        <dbReference type="ARBA" id="ARBA00023242"/>
    </source>
</evidence>
<dbReference type="PROSITE" id="PS00028">
    <property type="entry name" value="ZINC_FINGER_C2H2_1"/>
    <property type="match status" value="1"/>
</dbReference>
<keyword evidence="6" id="KW-0862">Zinc</keyword>
<dbReference type="GO" id="GO:0000981">
    <property type="term" value="F:DNA-binding transcription factor activity, RNA polymerase II-specific"/>
    <property type="evidence" value="ECO:0007669"/>
    <property type="project" value="TreeGrafter"/>
</dbReference>
<dbReference type="FunFam" id="3.30.160.60:FF:001480">
    <property type="entry name" value="Si:cabz01071911.3"/>
    <property type="match status" value="1"/>
</dbReference>
<dbReference type="InterPro" id="IPR013087">
    <property type="entry name" value="Znf_C2H2_type"/>
</dbReference>
<proteinExistence type="inferred from homology"/>
<keyword evidence="7" id="KW-0805">Transcription regulation</keyword>
<keyword evidence="5 11" id="KW-0863">Zinc-finger</keyword>
<dbReference type="GO" id="GO:0003677">
    <property type="term" value="F:DNA binding"/>
    <property type="evidence" value="ECO:0007669"/>
    <property type="project" value="UniProtKB-KW"/>
</dbReference>
<keyword evidence="4" id="KW-0677">Repeat</keyword>
<dbReference type="PANTHER" id="PTHR24394:SF44">
    <property type="entry name" value="ZINC FINGER PROTEIN 271-LIKE"/>
    <property type="match status" value="1"/>
</dbReference>
<dbReference type="Gene3D" id="3.30.160.60">
    <property type="entry name" value="Classic Zinc Finger"/>
    <property type="match status" value="1"/>
</dbReference>
<gene>
    <name evidence="14" type="ORF">KIPB_001166</name>
</gene>
<keyword evidence="9" id="KW-0804">Transcription</keyword>
<feature type="region of interest" description="Disordered" evidence="12">
    <location>
        <begin position="68"/>
        <end position="116"/>
    </location>
</feature>
<evidence type="ECO:0000256" key="2">
    <source>
        <dbReference type="ARBA" id="ARBA00006991"/>
    </source>
</evidence>
<feature type="compositionally biased region" description="Basic and acidic residues" evidence="12">
    <location>
        <begin position="101"/>
        <end position="111"/>
    </location>
</feature>
<evidence type="ECO:0000256" key="9">
    <source>
        <dbReference type="ARBA" id="ARBA00023163"/>
    </source>
</evidence>
<dbReference type="SUPFAM" id="SSF57667">
    <property type="entry name" value="beta-beta-alpha zinc fingers"/>
    <property type="match status" value="1"/>
</dbReference>
<dbReference type="AlphaFoldDB" id="A0A9K3CQ65"/>
<keyword evidence="8" id="KW-0238">DNA-binding</keyword>